<evidence type="ECO:0000313" key="2">
    <source>
        <dbReference type="Proteomes" id="UP000321258"/>
    </source>
</evidence>
<name>A0A512INT4_9HYPH</name>
<sequence length="77" mass="8459">MRSQSDRPACPFLDALIVLLDEEADTRDCRRRPELIGAMNDLEMEAVLAGASALTVSMIHASKTMLQVNDLMAPTLQ</sequence>
<evidence type="ECO:0000313" key="1">
    <source>
        <dbReference type="EMBL" id="GEO99371.1"/>
    </source>
</evidence>
<reference evidence="1 2" key="1">
    <citation type="submission" date="2019-07" db="EMBL/GenBank/DDBJ databases">
        <title>Whole genome shotgun sequence of Methylobacterium haplocladii NBRC 107714.</title>
        <authorList>
            <person name="Hosoyama A."/>
            <person name="Uohara A."/>
            <person name="Ohji S."/>
            <person name="Ichikawa N."/>
        </authorList>
    </citation>
    <scope>NUCLEOTIDE SEQUENCE [LARGE SCALE GENOMIC DNA]</scope>
    <source>
        <strain evidence="1 2">NBRC 107714</strain>
    </source>
</reference>
<keyword evidence="2" id="KW-1185">Reference proteome</keyword>
<gene>
    <name evidence="1" type="ORF">MHA02_17590</name>
</gene>
<proteinExistence type="predicted"/>
<dbReference type="Proteomes" id="UP000321258">
    <property type="component" value="Unassembled WGS sequence"/>
</dbReference>
<dbReference type="AlphaFoldDB" id="A0A512INT4"/>
<dbReference type="EMBL" id="BJZT01000015">
    <property type="protein sequence ID" value="GEO99371.1"/>
    <property type="molecule type" value="Genomic_DNA"/>
</dbReference>
<organism evidence="1 2">
    <name type="scientific">Methylobacterium haplocladii</name>
    <dbReference type="NCBI Taxonomy" id="1176176"/>
    <lineage>
        <taxon>Bacteria</taxon>
        <taxon>Pseudomonadati</taxon>
        <taxon>Pseudomonadota</taxon>
        <taxon>Alphaproteobacteria</taxon>
        <taxon>Hyphomicrobiales</taxon>
        <taxon>Methylobacteriaceae</taxon>
        <taxon>Methylobacterium</taxon>
    </lineage>
</organism>
<accession>A0A512INT4</accession>
<protein>
    <submittedName>
        <fullName evidence="1">Uncharacterized protein</fullName>
    </submittedName>
</protein>
<comment type="caution">
    <text evidence="1">The sequence shown here is derived from an EMBL/GenBank/DDBJ whole genome shotgun (WGS) entry which is preliminary data.</text>
</comment>